<name>A0A401G2K1_9BACT</name>
<dbReference type="GO" id="GO:0005524">
    <property type="term" value="F:ATP binding"/>
    <property type="evidence" value="ECO:0007669"/>
    <property type="project" value="UniProtKB-KW"/>
</dbReference>
<evidence type="ECO:0000313" key="6">
    <source>
        <dbReference type="Proteomes" id="UP000288096"/>
    </source>
</evidence>
<gene>
    <name evidence="5" type="ORF">DENIS_4472</name>
</gene>
<evidence type="ECO:0000256" key="3">
    <source>
        <dbReference type="ARBA" id="ARBA00022840"/>
    </source>
</evidence>
<dbReference type="Gene3D" id="3.40.50.300">
    <property type="entry name" value="P-loop containing nucleotide triphosphate hydrolases"/>
    <property type="match status" value="1"/>
</dbReference>
<evidence type="ECO:0000256" key="2">
    <source>
        <dbReference type="ARBA" id="ARBA00022741"/>
    </source>
</evidence>
<sequence>MLHVEKLCFNYKKMAIIKDIDIDLHQGQMLSVVGPNGTGKTTLLKCIAGIFTPGKGKIFIDGTDISCMSRMAHARRVGYVPQNLPGKFPITVFDVVLMGRRPHMTWKPSENDLKKVAGVIGALDLEEISMRDFDQLSGGQKQKVLLARAVAQETDYLLLDEPTSNLDLRHQLEVLELIFGMVKERGVAAMLAMHDLNLASRFSDTIVMMHNGRIVCSGNPHQVLTVENIRSVYGVEAVVQQADGHPHILPTRPVYAVG</sequence>
<keyword evidence="3 5" id="KW-0067">ATP-binding</keyword>
<dbReference type="PANTHER" id="PTHR42794">
    <property type="entry name" value="HEMIN IMPORT ATP-BINDING PROTEIN HMUV"/>
    <property type="match status" value="1"/>
</dbReference>
<reference evidence="6" key="1">
    <citation type="submission" date="2017-11" db="EMBL/GenBank/DDBJ databases">
        <authorList>
            <person name="Watanabe M."/>
            <person name="Kojima H."/>
        </authorList>
    </citation>
    <scope>NUCLEOTIDE SEQUENCE [LARGE SCALE GENOMIC DNA]</scope>
    <source>
        <strain evidence="6">Tokyo 01</strain>
    </source>
</reference>
<dbReference type="FunFam" id="3.40.50.300:FF:000134">
    <property type="entry name" value="Iron-enterobactin ABC transporter ATP-binding protein"/>
    <property type="match status" value="1"/>
</dbReference>
<dbReference type="InterPro" id="IPR017871">
    <property type="entry name" value="ABC_transporter-like_CS"/>
</dbReference>
<comment type="caution">
    <text evidence="5">The sequence shown here is derived from an EMBL/GenBank/DDBJ whole genome shotgun (WGS) entry which is preliminary data.</text>
</comment>
<dbReference type="SMART" id="SM00382">
    <property type="entry name" value="AAA"/>
    <property type="match status" value="1"/>
</dbReference>
<organism evidence="5 6">
    <name type="scientific">Desulfonema ishimotonii</name>
    <dbReference type="NCBI Taxonomy" id="45657"/>
    <lineage>
        <taxon>Bacteria</taxon>
        <taxon>Pseudomonadati</taxon>
        <taxon>Thermodesulfobacteriota</taxon>
        <taxon>Desulfobacteria</taxon>
        <taxon>Desulfobacterales</taxon>
        <taxon>Desulfococcaceae</taxon>
        <taxon>Desulfonema</taxon>
    </lineage>
</organism>
<evidence type="ECO:0000313" key="5">
    <source>
        <dbReference type="EMBL" id="GBC63478.1"/>
    </source>
</evidence>
<protein>
    <submittedName>
        <fullName evidence="5">Iron ABC transporter ATP-binding protein</fullName>
    </submittedName>
</protein>
<dbReference type="CDD" id="cd03214">
    <property type="entry name" value="ABC_Iron-Siderophores_B12_Hemin"/>
    <property type="match status" value="1"/>
</dbReference>
<dbReference type="InterPro" id="IPR027417">
    <property type="entry name" value="P-loop_NTPase"/>
</dbReference>
<dbReference type="OrthoDB" id="9809450at2"/>
<dbReference type="RefSeq" id="WP_124330541.1">
    <property type="nucleotide sequence ID" value="NZ_BEXT01000001.1"/>
</dbReference>
<accession>A0A401G2K1</accession>
<dbReference type="Pfam" id="PF00005">
    <property type="entry name" value="ABC_tran"/>
    <property type="match status" value="1"/>
</dbReference>
<keyword evidence="6" id="KW-1185">Reference proteome</keyword>
<reference evidence="6" key="2">
    <citation type="submission" date="2019-01" db="EMBL/GenBank/DDBJ databases">
        <title>Genome sequence of Desulfonema ishimotonii strain Tokyo 01.</title>
        <authorList>
            <person name="Fukui M."/>
        </authorList>
    </citation>
    <scope>NUCLEOTIDE SEQUENCE [LARGE SCALE GENOMIC DNA]</scope>
    <source>
        <strain evidence="6">Tokyo 01</strain>
    </source>
</reference>
<dbReference type="SUPFAM" id="SSF52540">
    <property type="entry name" value="P-loop containing nucleoside triphosphate hydrolases"/>
    <property type="match status" value="1"/>
</dbReference>
<keyword evidence="2" id="KW-0547">Nucleotide-binding</keyword>
<dbReference type="Proteomes" id="UP000288096">
    <property type="component" value="Unassembled WGS sequence"/>
</dbReference>
<dbReference type="AlphaFoldDB" id="A0A401G2K1"/>
<proteinExistence type="predicted"/>
<dbReference type="PANTHER" id="PTHR42794:SF2">
    <property type="entry name" value="ABC TRANSPORTER ATP-BINDING PROTEIN"/>
    <property type="match status" value="1"/>
</dbReference>
<keyword evidence="1" id="KW-0813">Transport</keyword>
<dbReference type="PROSITE" id="PS50893">
    <property type="entry name" value="ABC_TRANSPORTER_2"/>
    <property type="match status" value="1"/>
</dbReference>
<dbReference type="InterPro" id="IPR003593">
    <property type="entry name" value="AAA+_ATPase"/>
</dbReference>
<dbReference type="PROSITE" id="PS00211">
    <property type="entry name" value="ABC_TRANSPORTER_1"/>
    <property type="match status" value="1"/>
</dbReference>
<dbReference type="GO" id="GO:0016887">
    <property type="term" value="F:ATP hydrolysis activity"/>
    <property type="evidence" value="ECO:0007669"/>
    <property type="project" value="InterPro"/>
</dbReference>
<dbReference type="EMBL" id="BEXT01000001">
    <property type="protein sequence ID" value="GBC63478.1"/>
    <property type="molecule type" value="Genomic_DNA"/>
</dbReference>
<evidence type="ECO:0000256" key="1">
    <source>
        <dbReference type="ARBA" id="ARBA00022448"/>
    </source>
</evidence>
<evidence type="ECO:0000259" key="4">
    <source>
        <dbReference type="PROSITE" id="PS50893"/>
    </source>
</evidence>
<feature type="domain" description="ABC transporter" evidence="4">
    <location>
        <begin position="2"/>
        <end position="236"/>
    </location>
</feature>
<dbReference type="InterPro" id="IPR003439">
    <property type="entry name" value="ABC_transporter-like_ATP-bd"/>
</dbReference>